<dbReference type="Gene3D" id="1.10.3450.20">
    <property type="match status" value="1"/>
</dbReference>
<dbReference type="GO" id="GO:0006406">
    <property type="term" value="P:mRNA export from nucleus"/>
    <property type="evidence" value="ECO:0007669"/>
    <property type="project" value="TreeGrafter"/>
</dbReference>
<comment type="similarity">
    <text evidence="7">Belongs to the nucleoporin Nup84/Nup107 family.</text>
</comment>
<keyword evidence="2" id="KW-0509">mRNA transport</keyword>
<protein>
    <recommendedName>
        <fullName evidence="7">Nuclear pore complex protein</fullName>
    </recommendedName>
</protein>
<evidence type="ECO:0000256" key="7">
    <source>
        <dbReference type="RuleBase" id="RU365072"/>
    </source>
</evidence>
<name>A0AAI9SZB0_9ASCO</name>
<evidence type="ECO:0000313" key="8">
    <source>
        <dbReference type="EMBL" id="KAI3405570.2"/>
    </source>
</evidence>
<evidence type="ECO:0000256" key="1">
    <source>
        <dbReference type="ARBA" id="ARBA00022448"/>
    </source>
</evidence>
<comment type="caution">
    <text evidence="8">The sequence shown here is derived from an EMBL/GenBank/DDBJ whole genome shotgun (WGS) entry which is preliminary data.</text>
</comment>
<dbReference type="EMBL" id="JAHUZD010000028">
    <property type="protein sequence ID" value="KAI3405570.2"/>
    <property type="molecule type" value="Genomic_DNA"/>
</dbReference>
<comment type="subcellular location">
    <subcellularLocation>
        <location evidence="7">Nucleus</location>
        <location evidence="7">Nuclear pore complex</location>
    </subcellularLocation>
    <subcellularLocation>
        <location evidence="7">Nucleus membrane</location>
    </subcellularLocation>
</comment>
<dbReference type="Proteomes" id="UP001202479">
    <property type="component" value="Unassembled WGS sequence"/>
</dbReference>
<evidence type="ECO:0000256" key="5">
    <source>
        <dbReference type="ARBA" id="ARBA00023132"/>
    </source>
</evidence>
<dbReference type="GeneID" id="73379205"/>
<dbReference type="GO" id="GO:0000973">
    <property type="term" value="P:post-transcriptional tethering of RNA polymerase II gene DNA at nuclear periphery"/>
    <property type="evidence" value="ECO:0007669"/>
    <property type="project" value="TreeGrafter"/>
</dbReference>
<dbReference type="InterPro" id="IPR007252">
    <property type="entry name" value="Nup84/Nup107"/>
</dbReference>
<comment type="function">
    <text evidence="7">Functions as a component of the nuclear pore complex (NPC).</text>
</comment>
<proteinExistence type="inferred from homology"/>
<sequence length="742" mass="85128">MKESYTQMTSIYAQFARPLEEYKWSLNGSSNSKPLDSDCDYPKQLEIIKKFIKIITWQSSQASSFGNDWDLEAKLWRLVDDLYYFNVCECDEELIGMNKEIEELSIILQWLRMNSKVDSDSYLDDCEEDNSMYSSKWEKTRSFAERSRLGRLLARRGNENENENEKDAVDDDLVNEIDIDAPLRNKKKIDKEDLKVDERNFEAIYKRILLGDYDLAIATANETGNHELAIILTGATDKGSKFDRALWTKLVYKLSNNSQLQYYERLIYTYLSGGDISENLKLASNSYDYYMNILVHQLLCCKLTKTSKSNAFSEITLPRPQAQSMKDILNVVANSSGTGASEQSRHPLRIIAGSVMIEELNSIISTLNESTDDNILRIVTHLAIISALLKPIENPMQFSSLITLYVSKLAENNESDLIPLYLSFIPDEKDARETYSLILSKITDKDERVKQLEIAKRIAQPAVVDDEDLIAVDDVERDKLVNVLRRTVERVMNETEPYYKQENGPITLFDDESAKIDDVDFKLCSAVEWFYENLMFEDAISATLVVLRRFLMVGKLQSLKKFAQGKNFKNLISEYNLKSLGKKEGDIEISEDQKSELLSYQNLIEGLELISDWKKFNLEIGGNPYKGPNVEASLRKTTQVLNNLLSNWLIDLQRIDPLLKEFRAMYVPYIIIELISIYQNARVSDWKYVKMAYDLINSVADESANDFLHCFTVTGRLQEFLAKVGELAIVACEKGIDGLYCL</sequence>
<evidence type="ECO:0000313" key="9">
    <source>
        <dbReference type="Proteomes" id="UP001202479"/>
    </source>
</evidence>
<dbReference type="GO" id="GO:0031080">
    <property type="term" value="C:nuclear pore outer ring"/>
    <property type="evidence" value="ECO:0007669"/>
    <property type="project" value="TreeGrafter"/>
</dbReference>
<evidence type="ECO:0000256" key="2">
    <source>
        <dbReference type="ARBA" id="ARBA00022816"/>
    </source>
</evidence>
<evidence type="ECO:0000256" key="4">
    <source>
        <dbReference type="ARBA" id="ARBA00023010"/>
    </source>
</evidence>
<dbReference type="AlphaFoldDB" id="A0AAI9SZB0"/>
<dbReference type="Pfam" id="PF04121">
    <property type="entry name" value="Nup84_Nup100"/>
    <property type="match status" value="1"/>
</dbReference>
<gene>
    <name evidence="8" type="ORF">KGF56_001588</name>
</gene>
<dbReference type="RefSeq" id="XP_049181315.1">
    <property type="nucleotide sequence ID" value="XM_049322726.1"/>
</dbReference>
<keyword evidence="3" id="KW-0653">Protein transport</keyword>
<keyword evidence="4 7" id="KW-0811">Translocation</keyword>
<dbReference type="PANTHER" id="PTHR13003:SF2">
    <property type="entry name" value="NUCLEAR PORE COMPLEX PROTEIN NUP107"/>
    <property type="match status" value="1"/>
</dbReference>
<dbReference type="PANTHER" id="PTHR13003">
    <property type="entry name" value="NUP107-RELATED"/>
    <property type="match status" value="1"/>
</dbReference>
<keyword evidence="7" id="KW-0472">Membrane</keyword>
<comment type="subunit">
    <text evidence="7">Part of the nuclear pore complex (NPC).</text>
</comment>
<dbReference type="GO" id="GO:0031965">
    <property type="term" value="C:nuclear membrane"/>
    <property type="evidence" value="ECO:0007669"/>
    <property type="project" value="UniProtKB-SubCell"/>
</dbReference>
<keyword evidence="9" id="KW-1185">Reference proteome</keyword>
<dbReference type="Gene3D" id="1.20.190.50">
    <property type="match status" value="2"/>
</dbReference>
<keyword evidence="5 7" id="KW-0906">Nuclear pore complex</keyword>
<evidence type="ECO:0000256" key="3">
    <source>
        <dbReference type="ARBA" id="ARBA00022927"/>
    </source>
</evidence>
<reference evidence="8" key="1">
    <citation type="journal article" date="2022" name="DNA Res.">
        <title>Genome analysis of five recently described species of the CUG-Ser clade uncovers Candida theae as a new hybrid lineage with pathogenic potential in the Candida parapsilosis species complex.</title>
        <authorList>
            <person name="Mixao V."/>
            <person name="Del Olmo V."/>
            <person name="Hegedusova E."/>
            <person name="Saus E."/>
            <person name="Pryszcz L."/>
            <person name="Cillingova A."/>
            <person name="Nosek J."/>
            <person name="Gabaldon T."/>
        </authorList>
    </citation>
    <scope>NUCLEOTIDE SEQUENCE</scope>
    <source>
        <strain evidence="8">CBS 10844</strain>
    </source>
</reference>
<keyword evidence="6 7" id="KW-0539">Nucleus</keyword>
<keyword evidence="1 7" id="KW-0813">Transport</keyword>
<accession>A0AAI9SZB0</accession>
<dbReference type="GO" id="GO:0017056">
    <property type="term" value="F:structural constituent of nuclear pore"/>
    <property type="evidence" value="ECO:0007669"/>
    <property type="project" value="UniProtKB-UniRule"/>
</dbReference>
<dbReference type="GO" id="GO:0006606">
    <property type="term" value="P:protein import into nucleus"/>
    <property type="evidence" value="ECO:0007669"/>
    <property type="project" value="TreeGrafter"/>
</dbReference>
<organism evidence="8 9">
    <name type="scientific">Candida oxycetoniae</name>
    <dbReference type="NCBI Taxonomy" id="497107"/>
    <lineage>
        <taxon>Eukaryota</taxon>
        <taxon>Fungi</taxon>
        <taxon>Dikarya</taxon>
        <taxon>Ascomycota</taxon>
        <taxon>Saccharomycotina</taxon>
        <taxon>Pichiomycetes</taxon>
        <taxon>Debaryomycetaceae</taxon>
        <taxon>Candida/Lodderomyces clade</taxon>
        <taxon>Candida</taxon>
    </lineage>
</organism>
<evidence type="ECO:0000256" key="6">
    <source>
        <dbReference type="ARBA" id="ARBA00023242"/>
    </source>
</evidence>